<comment type="caution">
    <text evidence="2">The sequence shown here is derived from an EMBL/GenBank/DDBJ whole genome shotgun (WGS) entry which is preliminary data.</text>
</comment>
<feature type="region of interest" description="Disordered" evidence="1">
    <location>
        <begin position="78"/>
        <end position="106"/>
    </location>
</feature>
<keyword evidence="3" id="KW-1185">Reference proteome</keyword>
<dbReference type="Proteomes" id="UP001362999">
    <property type="component" value="Unassembled WGS sequence"/>
</dbReference>
<proteinExistence type="predicted"/>
<protein>
    <recommendedName>
        <fullName evidence="4">Androgen receptor</fullName>
    </recommendedName>
</protein>
<accession>A0AAW0D4N7</accession>
<evidence type="ECO:0000313" key="2">
    <source>
        <dbReference type="EMBL" id="KAK7046167.1"/>
    </source>
</evidence>
<evidence type="ECO:0000313" key="3">
    <source>
        <dbReference type="Proteomes" id="UP001362999"/>
    </source>
</evidence>
<dbReference type="EMBL" id="JAWWNJ010000010">
    <property type="protein sequence ID" value="KAK7046167.1"/>
    <property type="molecule type" value="Genomic_DNA"/>
</dbReference>
<name>A0AAW0D4N7_9AGAR</name>
<sequence length="106" mass="11503">MDVKVSDPTPPTESTKIQNFFGSFGKEIKEHTIQQGSARVNTGMQQDVGELAAHSCPLERQGNQGSPDQMDTVEPIYQQPESMPCNGAKPSYGNGESVDGFRERGS</sequence>
<organism evidence="2 3">
    <name type="scientific">Favolaschia claudopus</name>
    <dbReference type="NCBI Taxonomy" id="2862362"/>
    <lineage>
        <taxon>Eukaryota</taxon>
        <taxon>Fungi</taxon>
        <taxon>Dikarya</taxon>
        <taxon>Basidiomycota</taxon>
        <taxon>Agaricomycotina</taxon>
        <taxon>Agaricomycetes</taxon>
        <taxon>Agaricomycetidae</taxon>
        <taxon>Agaricales</taxon>
        <taxon>Marasmiineae</taxon>
        <taxon>Mycenaceae</taxon>
        <taxon>Favolaschia</taxon>
    </lineage>
</organism>
<gene>
    <name evidence="2" type="ORF">R3P38DRAFT_2765043</name>
</gene>
<evidence type="ECO:0000256" key="1">
    <source>
        <dbReference type="SAM" id="MobiDB-lite"/>
    </source>
</evidence>
<reference evidence="2 3" key="1">
    <citation type="journal article" date="2024" name="J Genomics">
        <title>Draft genome sequencing and assembly of Favolaschia claudopus CIRM-BRFM 2984 isolated from oak limbs.</title>
        <authorList>
            <person name="Navarro D."/>
            <person name="Drula E."/>
            <person name="Chaduli D."/>
            <person name="Cazenave R."/>
            <person name="Ahrendt S."/>
            <person name="Wang J."/>
            <person name="Lipzen A."/>
            <person name="Daum C."/>
            <person name="Barry K."/>
            <person name="Grigoriev I.V."/>
            <person name="Favel A."/>
            <person name="Rosso M.N."/>
            <person name="Martin F."/>
        </authorList>
    </citation>
    <scope>NUCLEOTIDE SEQUENCE [LARGE SCALE GENOMIC DNA]</scope>
    <source>
        <strain evidence="2 3">CIRM-BRFM 2984</strain>
    </source>
</reference>
<evidence type="ECO:0008006" key="4">
    <source>
        <dbReference type="Google" id="ProtNLM"/>
    </source>
</evidence>
<dbReference type="AlphaFoldDB" id="A0AAW0D4N7"/>